<dbReference type="Proteomes" id="UP001596383">
    <property type="component" value="Unassembled WGS sequence"/>
</dbReference>
<comment type="caution">
    <text evidence="1">The sequence shown here is derived from an EMBL/GenBank/DDBJ whole genome shotgun (WGS) entry which is preliminary data.</text>
</comment>
<name>A0ABD5STF0_9EURY</name>
<dbReference type="AlphaFoldDB" id="A0ABD5STF0"/>
<dbReference type="EMBL" id="JBHSWV010000262">
    <property type="protein sequence ID" value="MFC6766533.1"/>
    <property type="molecule type" value="Genomic_DNA"/>
</dbReference>
<dbReference type="RefSeq" id="WP_273739491.1">
    <property type="nucleotide sequence ID" value="NZ_JAQIVI010000262.1"/>
</dbReference>
<evidence type="ECO:0008006" key="3">
    <source>
        <dbReference type="Google" id="ProtNLM"/>
    </source>
</evidence>
<protein>
    <recommendedName>
        <fullName evidence="3">Halobacterial output domain-containing protein</fullName>
    </recommendedName>
</protein>
<evidence type="ECO:0000313" key="2">
    <source>
        <dbReference type="Proteomes" id="UP001596383"/>
    </source>
</evidence>
<evidence type="ECO:0000313" key="1">
    <source>
        <dbReference type="EMBL" id="MFC6766533.1"/>
    </source>
</evidence>
<organism evidence="1 2">
    <name type="scientific">Natrinema soli</name>
    <dbReference type="NCBI Taxonomy" id="1930624"/>
    <lineage>
        <taxon>Archaea</taxon>
        <taxon>Methanobacteriati</taxon>
        <taxon>Methanobacteriota</taxon>
        <taxon>Stenosarchaea group</taxon>
        <taxon>Halobacteria</taxon>
        <taxon>Halobacteriales</taxon>
        <taxon>Natrialbaceae</taxon>
        <taxon>Natrinema</taxon>
    </lineage>
</organism>
<accession>A0ABD5STF0</accession>
<reference evidence="1 2" key="1">
    <citation type="journal article" date="2019" name="Int. J. Syst. Evol. Microbiol.">
        <title>The Global Catalogue of Microorganisms (GCM) 10K type strain sequencing project: providing services to taxonomists for standard genome sequencing and annotation.</title>
        <authorList>
            <consortium name="The Broad Institute Genomics Platform"/>
            <consortium name="The Broad Institute Genome Sequencing Center for Infectious Disease"/>
            <person name="Wu L."/>
            <person name="Ma J."/>
        </authorList>
    </citation>
    <scope>NUCLEOTIDE SEQUENCE [LARGE SCALE GENOMIC DNA]</scope>
    <source>
        <strain evidence="1 2">LMG 29247</strain>
    </source>
</reference>
<proteinExistence type="predicted"/>
<sequence>MTVTIDLDETESIHLADSVERRPPDQLEFAIEGTVTVTEALLAEFEGSTLDPVRITVSTDDSDPVEIDLTGPATLCLENADVGIATPDTEDIPTSLDDLRSTADDGFGSVKSPPDVIAFTVEAVIRDVPTATLEAIADDTAEIESVTFAVRESVRSDGGADDDDVIFELTLFGYGIVVRRDGTIVVKSDGSQTSIDLS</sequence>
<keyword evidence="2" id="KW-1185">Reference proteome</keyword>
<gene>
    <name evidence="1" type="ORF">ACFQE6_16515</name>
</gene>